<dbReference type="InterPro" id="IPR001119">
    <property type="entry name" value="SLH_dom"/>
</dbReference>
<dbReference type="PROSITE" id="PS51272">
    <property type="entry name" value="SLH"/>
    <property type="match status" value="3"/>
</dbReference>
<feature type="domain" description="SLH" evidence="3">
    <location>
        <begin position="86"/>
        <end position="147"/>
    </location>
</feature>
<comment type="caution">
    <text evidence="5">The sequence shown here is derived from an EMBL/GenBank/DDBJ whole genome shotgun (WGS) entry which is preliminary data.</text>
</comment>
<evidence type="ECO:0000313" key="5">
    <source>
        <dbReference type="EMBL" id="MBC5736557.1"/>
    </source>
</evidence>
<evidence type="ECO:0000259" key="4">
    <source>
        <dbReference type="PROSITE" id="PS51910"/>
    </source>
</evidence>
<sequence length="554" mass="59822">MKRRILAAALAVCLLLAVPAAAAPAQSSYPDVPEGDWSIESIEKAREYGLMQGGSDGGFGFNKDMTRGEFVTVLRRMFGWEEAKPEAPSFSDVKSGDWFYSAVEAALVHGAIDAGLYFNPKDPISRQDMAVMLIRALGYQPLAAAKESAALPFDDVAENRGYIALAYSMGVISGIPQGGKLLFQPTKTSTRQETAAMLVRTYERYTSKTSWLHGFYAQGSYGQIACADSMDGVSLGWSRISVDPEKGPYLNQSSKSGNEWAVPQQSELATGHLTDNKVPYNLSVYASASDKLTLGGTSTSSAAAAISTAESRTQTVEAIVDAAADYAGVTIDFENLRDALKEPFTAFMTQLRAALPAGKTLFVCVQPLDWFEGYDYRTLGNLCDKVILMAHDYHDRSLPAGWVGTGQITNPPAPLNKVYDALAAITDPNTGVADRSKIALAISFTSVGLKLDKDGKLAETTIYSPAPDTIVGRLRQSDTVRGWDDTAATPYADYTAEGDRYRLWYEDARSVSAKMQLARMFGVGGVSLWRLGTIPNYGDAGLDYDVWSAVLAAE</sequence>
<organism evidence="5 6">
    <name type="scientific">Lawsonibacter faecis</name>
    <dbReference type="NCBI Taxonomy" id="2763052"/>
    <lineage>
        <taxon>Bacteria</taxon>
        <taxon>Bacillati</taxon>
        <taxon>Bacillota</taxon>
        <taxon>Clostridia</taxon>
        <taxon>Eubacteriales</taxon>
        <taxon>Oscillospiraceae</taxon>
        <taxon>Lawsonibacter</taxon>
    </lineage>
</organism>
<accession>A0A8J6JJS2</accession>
<dbReference type="InterPro" id="IPR029070">
    <property type="entry name" value="Chitinase_insertion_sf"/>
</dbReference>
<keyword evidence="2" id="KW-0732">Signal</keyword>
<dbReference type="Gene3D" id="3.10.50.10">
    <property type="match status" value="1"/>
</dbReference>
<feature type="domain" description="SLH" evidence="3">
    <location>
        <begin position="25"/>
        <end position="85"/>
    </location>
</feature>
<reference evidence="5" key="1">
    <citation type="submission" date="2020-08" db="EMBL/GenBank/DDBJ databases">
        <title>Genome public.</title>
        <authorList>
            <person name="Liu C."/>
            <person name="Sun Q."/>
        </authorList>
    </citation>
    <scope>NUCLEOTIDE SEQUENCE</scope>
    <source>
        <strain evidence="5">NSJ-52</strain>
    </source>
</reference>
<proteinExistence type="predicted"/>
<dbReference type="SUPFAM" id="SSF51445">
    <property type="entry name" value="(Trans)glycosidases"/>
    <property type="match status" value="1"/>
</dbReference>
<dbReference type="Pfam" id="PF00395">
    <property type="entry name" value="SLH"/>
    <property type="match status" value="3"/>
</dbReference>
<evidence type="ECO:0000313" key="6">
    <source>
        <dbReference type="Proteomes" id="UP000607645"/>
    </source>
</evidence>
<dbReference type="RefSeq" id="WP_186918777.1">
    <property type="nucleotide sequence ID" value="NZ_JACOPQ010000004.1"/>
</dbReference>
<gene>
    <name evidence="5" type="ORF">H8S62_05990</name>
</gene>
<dbReference type="InterPro" id="IPR001223">
    <property type="entry name" value="Glyco_hydro18_cat"/>
</dbReference>
<keyword evidence="6" id="KW-1185">Reference proteome</keyword>
<dbReference type="EMBL" id="JACOPQ010000004">
    <property type="protein sequence ID" value="MBC5736557.1"/>
    <property type="molecule type" value="Genomic_DNA"/>
</dbReference>
<dbReference type="Proteomes" id="UP000607645">
    <property type="component" value="Unassembled WGS sequence"/>
</dbReference>
<dbReference type="PANTHER" id="PTHR46066:SF2">
    <property type="entry name" value="CHITINASE DOMAIN-CONTAINING PROTEIN 1"/>
    <property type="match status" value="1"/>
</dbReference>
<feature type="signal peptide" evidence="2">
    <location>
        <begin position="1"/>
        <end position="22"/>
    </location>
</feature>
<feature type="chain" id="PRO_5035192177" evidence="2">
    <location>
        <begin position="23"/>
        <end position="554"/>
    </location>
</feature>
<dbReference type="GO" id="GO:0005975">
    <property type="term" value="P:carbohydrate metabolic process"/>
    <property type="evidence" value="ECO:0007669"/>
    <property type="project" value="InterPro"/>
</dbReference>
<protein>
    <submittedName>
        <fullName evidence="5">S-layer homology domain-containing protein</fullName>
    </submittedName>
</protein>
<evidence type="ECO:0000259" key="3">
    <source>
        <dbReference type="PROSITE" id="PS51272"/>
    </source>
</evidence>
<dbReference type="InterPro" id="IPR011583">
    <property type="entry name" value="Chitinase_II/V-like_cat"/>
</dbReference>
<evidence type="ECO:0000256" key="2">
    <source>
        <dbReference type="SAM" id="SignalP"/>
    </source>
</evidence>
<dbReference type="GO" id="GO:0008061">
    <property type="term" value="F:chitin binding"/>
    <property type="evidence" value="ECO:0007669"/>
    <property type="project" value="InterPro"/>
</dbReference>
<dbReference type="SMART" id="SM00636">
    <property type="entry name" value="Glyco_18"/>
    <property type="match status" value="1"/>
</dbReference>
<dbReference type="Pfam" id="PF00704">
    <property type="entry name" value="Glyco_hydro_18"/>
    <property type="match status" value="1"/>
</dbReference>
<keyword evidence="1" id="KW-0677">Repeat</keyword>
<dbReference type="Gene3D" id="3.20.20.80">
    <property type="entry name" value="Glycosidases"/>
    <property type="match status" value="1"/>
</dbReference>
<feature type="domain" description="SLH" evidence="3">
    <location>
        <begin position="148"/>
        <end position="212"/>
    </location>
</feature>
<name>A0A8J6JJS2_9FIRM</name>
<dbReference type="PANTHER" id="PTHR46066">
    <property type="entry name" value="CHITINASE DOMAIN-CONTAINING PROTEIN 1 FAMILY MEMBER"/>
    <property type="match status" value="1"/>
</dbReference>
<dbReference type="AlphaFoldDB" id="A0A8J6JJS2"/>
<evidence type="ECO:0000256" key="1">
    <source>
        <dbReference type="ARBA" id="ARBA00022737"/>
    </source>
</evidence>
<dbReference type="PROSITE" id="PS51910">
    <property type="entry name" value="GH18_2"/>
    <property type="match status" value="1"/>
</dbReference>
<dbReference type="InterPro" id="IPR017853">
    <property type="entry name" value="GH"/>
</dbReference>
<feature type="domain" description="GH18" evidence="4">
    <location>
        <begin position="202"/>
        <end position="554"/>
    </location>
</feature>